<dbReference type="VEuPathDB" id="FungiDB:TRIVIDRAFT_133842"/>
<dbReference type="GO" id="GO:0005634">
    <property type="term" value="C:nucleus"/>
    <property type="evidence" value="ECO:0007669"/>
    <property type="project" value="UniProtKB-SubCell"/>
</dbReference>
<feature type="region of interest" description="Disordered" evidence="6">
    <location>
        <begin position="338"/>
        <end position="361"/>
    </location>
</feature>
<feature type="non-terminal residue" evidence="8">
    <location>
        <position position="1"/>
    </location>
</feature>
<keyword evidence="9" id="KW-1185">Reference proteome</keyword>
<dbReference type="HOGENOM" id="CLU_007531_2_0_1"/>
<comment type="subcellular location">
    <subcellularLocation>
        <location evidence="1">Nucleus</location>
    </subcellularLocation>
</comment>
<feature type="domain" description="Xylanolytic transcriptional activator regulatory" evidence="7">
    <location>
        <begin position="105"/>
        <end position="188"/>
    </location>
</feature>
<keyword evidence="2" id="KW-0479">Metal-binding</keyword>
<dbReference type="EMBL" id="ABDF02000003">
    <property type="protein sequence ID" value="EHK25591.1"/>
    <property type="molecule type" value="Genomic_DNA"/>
</dbReference>
<gene>
    <name evidence="8" type="ORF">TRIVIDRAFT_133842</name>
</gene>
<dbReference type="InterPro" id="IPR050815">
    <property type="entry name" value="TF_fung"/>
</dbReference>
<dbReference type="GO" id="GO:0008270">
    <property type="term" value="F:zinc ion binding"/>
    <property type="evidence" value="ECO:0007669"/>
    <property type="project" value="InterPro"/>
</dbReference>
<dbReference type="Pfam" id="PF04082">
    <property type="entry name" value="Fungal_trans"/>
    <property type="match status" value="1"/>
</dbReference>
<dbReference type="GO" id="GO:0000981">
    <property type="term" value="F:DNA-binding transcription factor activity, RNA polymerase II-specific"/>
    <property type="evidence" value="ECO:0007669"/>
    <property type="project" value="InterPro"/>
</dbReference>
<feature type="compositionally biased region" description="Low complexity" evidence="6">
    <location>
        <begin position="338"/>
        <end position="358"/>
    </location>
</feature>
<evidence type="ECO:0000256" key="1">
    <source>
        <dbReference type="ARBA" id="ARBA00004123"/>
    </source>
</evidence>
<dbReference type="Proteomes" id="UP000007115">
    <property type="component" value="Unassembled WGS sequence"/>
</dbReference>
<sequence>VDVYFDHMVAINLFHEPTFRAKVSSIAIESMLQAQALLVAMLAFAACFYTTTADETDPSRFLALAFTKIDEALQECGDEAPPLCLLQALIIATHCQLTLGVRGKAWRSLGMCIRLAYELNLHLVDADRPDRYPAVNVDVQQWVEDEERRRAWWATWEMDVFASTIRRTRPAMDWSQMETLLPVEDHYWFQNQPKPSCFMELDAVYRWKVLQESGNESPKAWFLVINSLMKDAQVISSPRMGGVRSQRRPRDPTEGDALKKLELLANSVHCFSLALPKHLQYRNQYLDFDGRAAGELSSPRQIHCGIYNIYVMTQLARIMIHRYGVFGGRKLNGGGAAPGSQGAAAAAANRSSRSSGTRSPHDGGKLALLQYFEATDNILTILSRSSVDHIRHINPFLSSTIWLASAVQLLRMQFAEDEISRTLIKSKFEALYLTYRRCVSFWDIQTAVQQNLEALEAQLE</sequence>
<dbReference type="InterPro" id="IPR007219">
    <property type="entry name" value="XnlR_reg_dom"/>
</dbReference>
<evidence type="ECO:0000313" key="9">
    <source>
        <dbReference type="Proteomes" id="UP000007115"/>
    </source>
</evidence>
<reference evidence="8 9" key="1">
    <citation type="journal article" date="2011" name="Genome Biol.">
        <title>Comparative genome sequence analysis underscores mycoparasitism as the ancestral life style of Trichoderma.</title>
        <authorList>
            <person name="Kubicek C.P."/>
            <person name="Herrera-Estrella A."/>
            <person name="Seidl-Seiboth V."/>
            <person name="Martinez D.A."/>
            <person name="Druzhinina I.S."/>
            <person name="Thon M."/>
            <person name="Zeilinger S."/>
            <person name="Casas-Flores S."/>
            <person name="Horwitz B.A."/>
            <person name="Mukherjee P.K."/>
            <person name="Mukherjee M."/>
            <person name="Kredics L."/>
            <person name="Alcaraz L.D."/>
            <person name="Aerts A."/>
            <person name="Antal Z."/>
            <person name="Atanasova L."/>
            <person name="Cervantes-Badillo M.G."/>
            <person name="Challacombe J."/>
            <person name="Chertkov O."/>
            <person name="McCluskey K."/>
            <person name="Coulpier F."/>
            <person name="Deshpande N."/>
            <person name="von Doehren H."/>
            <person name="Ebbole D.J."/>
            <person name="Esquivel-Naranjo E.U."/>
            <person name="Fekete E."/>
            <person name="Flipphi M."/>
            <person name="Glaser F."/>
            <person name="Gomez-Rodriguez E.Y."/>
            <person name="Gruber S."/>
            <person name="Han C."/>
            <person name="Henrissat B."/>
            <person name="Hermosa R."/>
            <person name="Hernandez-Onate M."/>
            <person name="Karaffa L."/>
            <person name="Kosti I."/>
            <person name="Le Crom S."/>
            <person name="Lindquist E."/>
            <person name="Lucas S."/>
            <person name="Luebeck M."/>
            <person name="Luebeck P.S."/>
            <person name="Margeot A."/>
            <person name="Metz B."/>
            <person name="Misra M."/>
            <person name="Nevalainen H."/>
            <person name="Omann M."/>
            <person name="Packer N."/>
            <person name="Perrone G."/>
            <person name="Uresti-Rivera E.E."/>
            <person name="Salamov A."/>
            <person name="Schmoll M."/>
            <person name="Seiboth B."/>
            <person name="Shapiro H."/>
            <person name="Sukno S."/>
            <person name="Tamayo-Ramos J.A."/>
            <person name="Tisch D."/>
            <person name="Wiest A."/>
            <person name="Wilkinson H.H."/>
            <person name="Zhang M."/>
            <person name="Coutinho P.M."/>
            <person name="Kenerley C.M."/>
            <person name="Monte E."/>
            <person name="Baker S.E."/>
            <person name="Grigoriev I.V."/>
        </authorList>
    </citation>
    <scope>NUCLEOTIDE SEQUENCE [LARGE SCALE GENOMIC DNA]</scope>
    <source>
        <strain evidence="9">Gv29-8 / FGSC 10586</strain>
    </source>
</reference>
<evidence type="ECO:0000313" key="8">
    <source>
        <dbReference type="EMBL" id="EHK25591.1"/>
    </source>
</evidence>
<dbReference type="OrthoDB" id="3862662at2759"/>
<dbReference type="PANTHER" id="PTHR47338:SF10">
    <property type="entry name" value="TRANSCRIPTION FACTOR DOMAIN-CONTAINING PROTEIN-RELATED"/>
    <property type="match status" value="1"/>
</dbReference>
<dbReference type="GO" id="GO:0006351">
    <property type="term" value="P:DNA-templated transcription"/>
    <property type="evidence" value="ECO:0007669"/>
    <property type="project" value="InterPro"/>
</dbReference>
<dbReference type="CDD" id="cd12148">
    <property type="entry name" value="fungal_TF_MHR"/>
    <property type="match status" value="1"/>
</dbReference>
<name>G9MJC8_HYPVG</name>
<dbReference type="GeneID" id="25787623"/>
<dbReference type="AlphaFoldDB" id="G9MJC8"/>
<dbReference type="OMA" id="GMINQSA"/>
<dbReference type="SMART" id="SM00906">
    <property type="entry name" value="Fungal_trans"/>
    <property type="match status" value="1"/>
</dbReference>
<evidence type="ECO:0000259" key="7">
    <source>
        <dbReference type="SMART" id="SM00906"/>
    </source>
</evidence>
<dbReference type="STRING" id="413071.G9MJC8"/>
<evidence type="ECO:0000256" key="3">
    <source>
        <dbReference type="ARBA" id="ARBA00023015"/>
    </source>
</evidence>
<evidence type="ECO:0000256" key="5">
    <source>
        <dbReference type="ARBA" id="ARBA00023242"/>
    </source>
</evidence>
<evidence type="ECO:0000256" key="6">
    <source>
        <dbReference type="SAM" id="MobiDB-lite"/>
    </source>
</evidence>
<proteinExistence type="predicted"/>
<comment type="caution">
    <text evidence="8">The sequence shown here is derived from an EMBL/GenBank/DDBJ whole genome shotgun (WGS) entry which is preliminary data.</text>
</comment>
<dbReference type="eggNOG" id="ENOG502SR1H">
    <property type="taxonomic scope" value="Eukaryota"/>
</dbReference>
<protein>
    <recommendedName>
        <fullName evidence="7">Xylanolytic transcriptional activator regulatory domain-containing protein</fullName>
    </recommendedName>
</protein>
<evidence type="ECO:0000256" key="4">
    <source>
        <dbReference type="ARBA" id="ARBA00023163"/>
    </source>
</evidence>
<dbReference type="PANTHER" id="PTHR47338">
    <property type="entry name" value="ZN(II)2CYS6 TRANSCRIPTION FACTOR (EUROFUNG)-RELATED"/>
    <property type="match status" value="1"/>
</dbReference>
<keyword evidence="3" id="KW-0805">Transcription regulation</keyword>
<feature type="non-terminal residue" evidence="8">
    <location>
        <position position="460"/>
    </location>
</feature>
<keyword evidence="5" id="KW-0539">Nucleus</keyword>
<evidence type="ECO:0000256" key="2">
    <source>
        <dbReference type="ARBA" id="ARBA00022723"/>
    </source>
</evidence>
<keyword evidence="4" id="KW-0804">Transcription</keyword>
<dbReference type="GO" id="GO:0003677">
    <property type="term" value="F:DNA binding"/>
    <property type="evidence" value="ECO:0007669"/>
    <property type="project" value="InterPro"/>
</dbReference>
<accession>G9MJC8</accession>
<organism evidence="8 9">
    <name type="scientific">Hypocrea virens (strain Gv29-8 / FGSC 10586)</name>
    <name type="common">Gliocladium virens</name>
    <name type="synonym">Trichoderma virens</name>
    <dbReference type="NCBI Taxonomy" id="413071"/>
    <lineage>
        <taxon>Eukaryota</taxon>
        <taxon>Fungi</taxon>
        <taxon>Dikarya</taxon>
        <taxon>Ascomycota</taxon>
        <taxon>Pezizomycotina</taxon>
        <taxon>Sordariomycetes</taxon>
        <taxon>Hypocreomycetidae</taxon>
        <taxon>Hypocreales</taxon>
        <taxon>Hypocreaceae</taxon>
        <taxon>Trichoderma</taxon>
    </lineage>
</organism>
<dbReference type="InParanoid" id="G9MJC8"/>
<dbReference type="RefSeq" id="XP_013959796.1">
    <property type="nucleotide sequence ID" value="XM_014104321.1"/>
</dbReference>